<keyword evidence="3" id="KW-1185">Reference proteome</keyword>
<sequence>MSTLRTVTKQRFVEALEESYFTAANYKVIYPDEDEIEIVITFIPKPEFQFSVTKLGQKLKTLASPGEYFLTEDTQFRDEIGECIFAVTEWTQRIEDEYRNSNPVVDEFEEFRRIIADRLYEHVLDEHVHFTREEADILREKIDGLTNKLAGNIEKTEVLERRLSEATSELEKLKSDLTDMPKGAWYRKASNKILSFIKAVSTSREGREFALEAAKKFLLPPP</sequence>
<proteinExistence type="predicted"/>
<reference evidence="2 3" key="1">
    <citation type="submission" date="2020-09" db="EMBL/GenBank/DDBJ databases">
        <title>Methylomonas albis sp. nov. and Methylomonas fluvii sp. nov.: Two cold-adapted methanotrophs from the River Elbe and an amended description of Methylovulum psychrotolerans strain Eb1.</title>
        <authorList>
            <person name="Bussmann I.K."/>
            <person name="Klings K.-W."/>
            <person name="Warnstedt J."/>
            <person name="Hoppert M."/>
            <person name="Saborowski A."/>
            <person name="Horn F."/>
            <person name="Liebner S."/>
        </authorList>
    </citation>
    <scope>NUCLEOTIDE SEQUENCE [LARGE SCALE GENOMIC DNA]</scope>
    <source>
        <strain evidence="2 3">EbB</strain>
    </source>
</reference>
<protein>
    <submittedName>
        <fullName evidence="2">Uncharacterized protein</fullName>
    </submittedName>
</protein>
<organism evidence="2 3">
    <name type="scientific">Methylomonas fluvii</name>
    <dbReference type="NCBI Taxonomy" id="1854564"/>
    <lineage>
        <taxon>Bacteria</taxon>
        <taxon>Pseudomonadati</taxon>
        <taxon>Pseudomonadota</taxon>
        <taxon>Gammaproteobacteria</taxon>
        <taxon>Methylococcales</taxon>
        <taxon>Methylococcaceae</taxon>
        <taxon>Methylomonas</taxon>
    </lineage>
</organism>
<dbReference type="RefSeq" id="WP_192393946.1">
    <property type="nucleotide sequence ID" value="NZ_CAJHIU010000002.1"/>
</dbReference>
<name>A0ABR9DFI5_9GAMM</name>
<evidence type="ECO:0000313" key="3">
    <source>
        <dbReference type="Proteomes" id="UP000641152"/>
    </source>
</evidence>
<dbReference type="Proteomes" id="UP000641152">
    <property type="component" value="Unassembled WGS sequence"/>
</dbReference>
<feature type="coiled-coil region" evidence="1">
    <location>
        <begin position="128"/>
        <end position="176"/>
    </location>
</feature>
<accession>A0ABR9DFI5</accession>
<evidence type="ECO:0000256" key="1">
    <source>
        <dbReference type="SAM" id="Coils"/>
    </source>
</evidence>
<comment type="caution">
    <text evidence="2">The sequence shown here is derived from an EMBL/GenBank/DDBJ whole genome shotgun (WGS) entry which is preliminary data.</text>
</comment>
<dbReference type="EMBL" id="JACXST010000002">
    <property type="protein sequence ID" value="MBD9361088.1"/>
    <property type="molecule type" value="Genomic_DNA"/>
</dbReference>
<keyword evidence="1" id="KW-0175">Coiled coil</keyword>
<gene>
    <name evidence="2" type="ORF">EBB_11200</name>
</gene>
<evidence type="ECO:0000313" key="2">
    <source>
        <dbReference type="EMBL" id="MBD9361088.1"/>
    </source>
</evidence>